<dbReference type="EMBL" id="JAGRRH010000020">
    <property type="protein sequence ID" value="KAG7347779.1"/>
    <property type="molecule type" value="Genomic_DNA"/>
</dbReference>
<reference evidence="3" key="1">
    <citation type="journal article" date="2021" name="Sci. Rep.">
        <title>Diploid genomic architecture of Nitzschia inconspicua, an elite biomass production diatom.</title>
        <authorList>
            <person name="Oliver A."/>
            <person name="Podell S."/>
            <person name="Pinowska A."/>
            <person name="Traller J.C."/>
            <person name="Smith S.R."/>
            <person name="McClure R."/>
            <person name="Beliaev A."/>
            <person name="Bohutskyi P."/>
            <person name="Hill E.A."/>
            <person name="Rabines A."/>
            <person name="Zheng H."/>
            <person name="Allen L.Z."/>
            <person name="Kuo A."/>
            <person name="Grigoriev I.V."/>
            <person name="Allen A.E."/>
            <person name="Hazlebeck D."/>
            <person name="Allen E.E."/>
        </authorList>
    </citation>
    <scope>NUCLEOTIDE SEQUENCE</scope>
    <source>
        <strain evidence="3">Hildebrandi</strain>
    </source>
</reference>
<proteinExistence type="predicted"/>
<dbReference type="OrthoDB" id="40447at2759"/>
<feature type="compositionally biased region" description="Low complexity" evidence="1">
    <location>
        <begin position="18"/>
        <end position="34"/>
    </location>
</feature>
<feature type="transmembrane region" description="Helical" evidence="2">
    <location>
        <begin position="74"/>
        <end position="96"/>
    </location>
</feature>
<protein>
    <recommendedName>
        <fullName evidence="5">Sulfotransferase domain-containing protein</fullName>
    </recommendedName>
</protein>
<accession>A0A9K3KQ15</accession>
<reference evidence="3" key="2">
    <citation type="submission" date="2021-04" db="EMBL/GenBank/DDBJ databases">
        <authorList>
            <person name="Podell S."/>
        </authorList>
    </citation>
    <scope>NUCLEOTIDE SEQUENCE</scope>
    <source>
        <strain evidence="3">Hildebrandi</strain>
    </source>
</reference>
<keyword evidence="2" id="KW-1133">Transmembrane helix</keyword>
<evidence type="ECO:0000313" key="3">
    <source>
        <dbReference type="EMBL" id="KAG7347779.1"/>
    </source>
</evidence>
<comment type="caution">
    <text evidence="3">The sequence shown here is derived from an EMBL/GenBank/DDBJ whole genome shotgun (WGS) entry which is preliminary data.</text>
</comment>
<feature type="compositionally biased region" description="Polar residues" evidence="1">
    <location>
        <begin position="1"/>
        <end position="11"/>
    </location>
</feature>
<keyword evidence="4" id="KW-1185">Reference proteome</keyword>
<dbReference type="Proteomes" id="UP000693970">
    <property type="component" value="Unassembled WGS sequence"/>
</dbReference>
<dbReference type="AlphaFoldDB" id="A0A9K3KQ15"/>
<evidence type="ECO:0000313" key="4">
    <source>
        <dbReference type="Proteomes" id="UP000693970"/>
    </source>
</evidence>
<organism evidence="3 4">
    <name type="scientific">Nitzschia inconspicua</name>
    <dbReference type="NCBI Taxonomy" id="303405"/>
    <lineage>
        <taxon>Eukaryota</taxon>
        <taxon>Sar</taxon>
        <taxon>Stramenopiles</taxon>
        <taxon>Ochrophyta</taxon>
        <taxon>Bacillariophyta</taxon>
        <taxon>Bacillariophyceae</taxon>
        <taxon>Bacillariophycidae</taxon>
        <taxon>Bacillariales</taxon>
        <taxon>Bacillariaceae</taxon>
        <taxon>Nitzschia</taxon>
    </lineage>
</organism>
<gene>
    <name evidence="3" type="ORF">IV203_016484</name>
</gene>
<evidence type="ECO:0008006" key="5">
    <source>
        <dbReference type="Google" id="ProtNLM"/>
    </source>
</evidence>
<name>A0A9K3KQ15_9STRA</name>
<feature type="region of interest" description="Disordered" evidence="1">
    <location>
        <begin position="1"/>
        <end position="57"/>
    </location>
</feature>
<keyword evidence="2" id="KW-0472">Membrane</keyword>
<sequence>MVASVHSQAQSNDDDLSSKYSMSKSLSSDNDSLLETSQHERMERRNQRRAQRKAERFQKRQRLLLQEATTRGPFSMVFITLMAGIALSLIDVLYIMRHLDTQHDNSSWSSTNARVKKPTLLSQANVTAMLKAKGPILDLIRDAGISFDPVEDADLLEELPDWADVVKMYGDKPVLYGINEDNCQRFQHQSDPGEHMLGVAGTFNSGTNLMAELLIHNCFMPERLKKYGRRNFGIRWQVPWGKHTPPGDEKYRNEHKSKKDWNVNASEIMPAVTIRDPLIWLKSMCKHQYTARWYRPHPEHCPDFSIKQTTTSIKYADFRRRHDSILHHWNDFYQEYLHVNIPFMMVRFEDLVFHPKEVTTAVCQCAGGQMMNKKFSYIVESAKKGIGAHGKVRTGFVDALVRYGTELKRYNGYNEVDLAFVRDNIDNEIMSLMGYSPVDPLKALA</sequence>
<keyword evidence="2" id="KW-0812">Transmembrane</keyword>
<evidence type="ECO:0000256" key="2">
    <source>
        <dbReference type="SAM" id="Phobius"/>
    </source>
</evidence>
<evidence type="ECO:0000256" key="1">
    <source>
        <dbReference type="SAM" id="MobiDB-lite"/>
    </source>
</evidence>